<gene>
    <name evidence="1" type="ORF">I5907_21175</name>
</gene>
<sequence length="293" mass="33103">MNIRQLIPAILFPLCYAVSLQGQPASIMIVGSDHLAQLYDSSHPNTDVFNRQRQAEIRTFVAAATQFRPDAVMVEVLPARQAELDSLYRLYAQDKLSFESLKDGRSEVYQLAFRIGRQSGLPVIFCVNAPGGTSQSILDNGDRIQLFKDEEQSVRRLVMEKMHALRADSLSLHDYLLFLNQPATYNRVYRLRYMTPARVTNGTFKNPDAMVDTAFIDKKYIGAELAAIYKTRDYKIYSNIVTTQLQTGAKKILLIIGAAHVGSLKSMFRDDPAFELADTEKILRSFRKSPGRP</sequence>
<dbReference type="AlphaFoldDB" id="A0A931ME71"/>
<evidence type="ECO:0000313" key="1">
    <source>
        <dbReference type="EMBL" id="MBG9378758.1"/>
    </source>
</evidence>
<proteinExistence type="predicted"/>
<accession>A0A931ME71</accession>
<evidence type="ECO:0000313" key="2">
    <source>
        <dbReference type="Proteomes" id="UP000628448"/>
    </source>
</evidence>
<reference evidence="1" key="1">
    <citation type="submission" date="2020-11" db="EMBL/GenBank/DDBJ databases">
        <title>Bacterial whole genome sequence for Panacibacter sp. DH6.</title>
        <authorList>
            <person name="Le V."/>
            <person name="Ko S."/>
            <person name="Ahn C.-Y."/>
            <person name="Oh H.-M."/>
        </authorList>
    </citation>
    <scope>NUCLEOTIDE SEQUENCE</scope>
    <source>
        <strain evidence="1">DH6</strain>
    </source>
</reference>
<name>A0A931ME71_9BACT</name>
<organism evidence="1 2">
    <name type="scientific">Panacibacter microcysteis</name>
    <dbReference type="NCBI Taxonomy" id="2793269"/>
    <lineage>
        <taxon>Bacteria</taxon>
        <taxon>Pseudomonadati</taxon>
        <taxon>Bacteroidota</taxon>
        <taxon>Chitinophagia</taxon>
        <taxon>Chitinophagales</taxon>
        <taxon>Chitinophagaceae</taxon>
        <taxon>Panacibacter</taxon>
    </lineage>
</organism>
<protein>
    <submittedName>
        <fullName evidence="1">Uncharacterized protein</fullName>
    </submittedName>
</protein>
<dbReference type="Pfam" id="PF18950">
    <property type="entry name" value="DUF5694"/>
    <property type="match status" value="1"/>
</dbReference>
<keyword evidence="2" id="KW-1185">Reference proteome</keyword>
<dbReference type="InterPro" id="IPR043749">
    <property type="entry name" value="DUF5694"/>
</dbReference>
<dbReference type="RefSeq" id="WP_196992864.1">
    <property type="nucleotide sequence ID" value="NZ_JADWYR010000004.1"/>
</dbReference>
<dbReference type="EMBL" id="JADWYR010000004">
    <property type="protein sequence ID" value="MBG9378758.1"/>
    <property type="molecule type" value="Genomic_DNA"/>
</dbReference>
<dbReference type="Proteomes" id="UP000628448">
    <property type="component" value="Unassembled WGS sequence"/>
</dbReference>
<comment type="caution">
    <text evidence="1">The sequence shown here is derived from an EMBL/GenBank/DDBJ whole genome shotgun (WGS) entry which is preliminary data.</text>
</comment>